<dbReference type="AlphaFoldDB" id="A0A8K0P4N8"/>
<dbReference type="NCBIfam" id="NF033547">
    <property type="entry name" value="transpos_IS1595"/>
    <property type="match status" value="1"/>
</dbReference>
<keyword evidence="3" id="KW-1185">Reference proteome</keyword>
<feature type="domain" description="ISXO2-like transposase" evidence="1">
    <location>
        <begin position="32"/>
        <end position="174"/>
    </location>
</feature>
<evidence type="ECO:0000313" key="2">
    <source>
        <dbReference type="EMBL" id="KAG8232987.1"/>
    </source>
</evidence>
<reference evidence="2" key="2">
    <citation type="submission" date="2017-10" db="EMBL/GenBank/DDBJ databases">
        <title>Ladona fulva Genome sequencing and assembly.</title>
        <authorList>
            <person name="Murali S."/>
            <person name="Richards S."/>
            <person name="Bandaranaike D."/>
            <person name="Bellair M."/>
            <person name="Blankenburg K."/>
            <person name="Chao H."/>
            <person name="Dinh H."/>
            <person name="Doddapaneni H."/>
            <person name="Dugan-Rocha S."/>
            <person name="Elkadiri S."/>
            <person name="Gnanaolivu R."/>
            <person name="Hernandez B."/>
            <person name="Skinner E."/>
            <person name="Javaid M."/>
            <person name="Lee S."/>
            <person name="Li M."/>
            <person name="Ming W."/>
            <person name="Munidasa M."/>
            <person name="Muniz J."/>
            <person name="Nguyen L."/>
            <person name="Hughes D."/>
            <person name="Osuji N."/>
            <person name="Pu L.-L."/>
            <person name="Puazo M."/>
            <person name="Qu C."/>
            <person name="Quiroz J."/>
            <person name="Raj R."/>
            <person name="Weissenberger G."/>
            <person name="Xin Y."/>
            <person name="Zou X."/>
            <person name="Han Y."/>
            <person name="Worley K."/>
            <person name="Muzny D."/>
            <person name="Gibbs R."/>
        </authorList>
    </citation>
    <scope>NUCLEOTIDE SEQUENCE</scope>
    <source>
        <strain evidence="2">Sampled in the wild</strain>
    </source>
</reference>
<dbReference type="InterPro" id="IPR024445">
    <property type="entry name" value="Tnp_ISXO2-like"/>
</dbReference>
<dbReference type="InterPro" id="IPR053164">
    <property type="entry name" value="IS1016-like_transposase"/>
</dbReference>
<protein>
    <recommendedName>
        <fullName evidence="1">ISXO2-like transposase domain-containing protein</fullName>
    </recommendedName>
</protein>
<dbReference type="SMART" id="SM01126">
    <property type="entry name" value="DDE_Tnp_IS1595"/>
    <property type="match status" value="1"/>
</dbReference>
<dbReference type="PANTHER" id="PTHR47163:SF2">
    <property type="entry name" value="SI:DKEY-17M8.2"/>
    <property type="match status" value="1"/>
</dbReference>
<name>A0A8K0P4N8_LADFU</name>
<dbReference type="Pfam" id="PF12762">
    <property type="entry name" value="DDE_Tnp_IS1595"/>
    <property type="match status" value="1"/>
</dbReference>
<dbReference type="Proteomes" id="UP000792457">
    <property type="component" value="Unassembled WGS sequence"/>
</dbReference>
<evidence type="ECO:0000259" key="1">
    <source>
        <dbReference type="SMART" id="SM01126"/>
    </source>
</evidence>
<sequence length="198" mass="22574">MSSTSFADWSNYVREVCREDLRNQEVGGSIPKIGGEGLTVEVDETLLGRRKSCVGRPLMGQWVLGGIERGSRKVFLTVIPNRTADTLAQHIRRNISPGTTIITDCWKGYGFLSKDPDFNHLTVNHAENFVDPATGAHTQNIERVWREVKSSIPKFGRRMDQVDGYLEAYQWMRMHSDRGMRLHHFFASVARVYPLNFC</sequence>
<comment type="caution">
    <text evidence="2">The sequence shown here is derived from an EMBL/GenBank/DDBJ whole genome shotgun (WGS) entry which is preliminary data.</text>
</comment>
<accession>A0A8K0P4N8</accession>
<evidence type="ECO:0000313" key="3">
    <source>
        <dbReference type="Proteomes" id="UP000792457"/>
    </source>
</evidence>
<gene>
    <name evidence="2" type="ORF">J437_LFUL012634</name>
</gene>
<dbReference type="PANTHER" id="PTHR47163">
    <property type="entry name" value="DDE_TNP_IS1595 DOMAIN-CONTAINING PROTEIN"/>
    <property type="match status" value="1"/>
</dbReference>
<organism evidence="2 3">
    <name type="scientific">Ladona fulva</name>
    <name type="common">Scarce chaser dragonfly</name>
    <name type="synonym">Libellula fulva</name>
    <dbReference type="NCBI Taxonomy" id="123851"/>
    <lineage>
        <taxon>Eukaryota</taxon>
        <taxon>Metazoa</taxon>
        <taxon>Ecdysozoa</taxon>
        <taxon>Arthropoda</taxon>
        <taxon>Hexapoda</taxon>
        <taxon>Insecta</taxon>
        <taxon>Pterygota</taxon>
        <taxon>Palaeoptera</taxon>
        <taxon>Odonata</taxon>
        <taxon>Epiprocta</taxon>
        <taxon>Anisoptera</taxon>
        <taxon>Libelluloidea</taxon>
        <taxon>Libellulidae</taxon>
        <taxon>Ladona</taxon>
    </lineage>
</organism>
<reference evidence="2" key="1">
    <citation type="submission" date="2013-04" db="EMBL/GenBank/DDBJ databases">
        <authorList>
            <person name="Qu J."/>
            <person name="Murali S.C."/>
            <person name="Bandaranaike D."/>
            <person name="Bellair M."/>
            <person name="Blankenburg K."/>
            <person name="Chao H."/>
            <person name="Dinh H."/>
            <person name="Doddapaneni H."/>
            <person name="Downs B."/>
            <person name="Dugan-Rocha S."/>
            <person name="Elkadiri S."/>
            <person name="Gnanaolivu R.D."/>
            <person name="Hernandez B."/>
            <person name="Javaid M."/>
            <person name="Jayaseelan J.C."/>
            <person name="Lee S."/>
            <person name="Li M."/>
            <person name="Ming W."/>
            <person name="Munidasa M."/>
            <person name="Muniz J."/>
            <person name="Nguyen L."/>
            <person name="Ongeri F."/>
            <person name="Osuji N."/>
            <person name="Pu L.-L."/>
            <person name="Puazo M."/>
            <person name="Qu C."/>
            <person name="Quiroz J."/>
            <person name="Raj R."/>
            <person name="Weissenberger G."/>
            <person name="Xin Y."/>
            <person name="Zou X."/>
            <person name="Han Y."/>
            <person name="Richards S."/>
            <person name="Worley K."/>
            <person name="Muzny D."/>
            <person name="Gibbs R."/>
        </authorList>
    </citation>
    <scope>NUCLEOTIDE SEQUENCE</scope>
    <source>
        <strain evidence="2">Sampled in the wild</strain>
    </source>
</reference>
<dbReference type="OrthoDB" id="6611384at2759"/>
<proteinExistence type="predicted"/>
<dbReference type="EMBL" id="KZ308677">
    <property type="protein sequence ID" value="KAG8232987.1"/>
    <property type="molecule type" value="Genomic_DNA"/>
</dbReference>